<organism evidence="6 7">
    <name type="scientific">Tritrichomonas musculus</name>
    <dbReference type="NCBI Taxonomy" id="1915356"/>
    <lineage>
        <taxon>Eukaryota</taxon>
        <taxon>Metamonada</taxon>
        <taxon>Parabasalia</taxon>
        <taxon>Tritrichomonadida</taxon>
        <taxon>Tritrichomonadidae</taxon>
        <taxon>Tritrichomonas</taxon>
    </lineage>
</organism>
<dbReference type="Proteomes" id="UP001470230">
    <property type="component" value="Unassembled WGS sequence"/>
</dbReference>
<feature type="domain" description="Metallo-beta-lactamase" evidence="5">
    <location>
        <begin position="13"/>
        <end position="194"/>
    </location>
</feature>
<dbReference type="InterPro" id="IPR001279">
    <property type="entry name" value="Metallo-B-lactamas"/>
</dbReference>
<evidence type="ECO:0000256" key="3">
    <source>
        <dbReference type="ARBA" id="ARBA00022801"/>
    </source>
</evidence>
<evidence type="ECO:0000256" key="2">
    <source>
        <dbReference type="ARBA" id="ARBA00022723"/>
    </source>
</evidence>
<keyword evidence="7" id="KW-1185">Reference proteome</keyword>
<dbReference type="Gene3D" id="3.60.15.10">
    <property type="entry name" value="Ribonuclease Z/Hydroxyacylglutathione hydrolase-like"/>
    <property type="match status" value="1"/>
</dbReference>
<dbReference type="EMBL" id="JAPFFF010000005">
    <property type="protein sequence ID" value="KAK8889725.1"/>
    <property type="molecule type" value="Genomic_DNA"/>
</dbReference>
<keyword evidence="2" id="KW-0479">Metal-binding</keyword>
<name>A0ABR2KF13_9EUKA</name>
<dbReference type="SMART" id="SM00849">
    <property type="entry name" value="Lactamase_B"/>
    <property type="match status" value="1"/>
</dbReference>
<keyword evidence="4" id="KW-0862">Zinc</keyword>
<evidence type="ECO:0000256" key="4">
    <source>
        <dbReference type="ARBA" id="ARBA00022833"/>
    </source>
</evidence>
<protein>
    <recommendedName>
        <fullName evidence="5">Metallo-beta-lactamase domain-containing protein</fullName>
    </recommendedName>
</protein>
<proteinExistence type="predicted"/>
<dbReference type="PANTHER" id="PTHR46233">
    <property type="entry name" value="HYDROXYACYLGLUTATHIONE HYDROLASE GLOC"/>
    <property type="match status" value="1"/>
</dbReference>
<dbReference type="SUPFAM" id="SSF56281">
    <property type="entry name" value="Metallo-hydrolase/oxidoreductase"/>
    <property type="match status" value="1"/>
</dbReference>
<evidence type="ECO:0000256" key="1">
    <source>
        <dbReference type="ARBA" id="ARBA00001947"/>
    </source>
</evidence>
<dbReference type="InterPro" id="IPR051453">
    <property type="entry name" value="MBL_Glyoxalase_II"/>
</dbReference>
<sequence>MTFFTVLKVGFIQTNCYIFSDGDECIVIDPGAADPNIVAKIKELSQNPKVSILLTHCHADHFMGTDYLLENFPGSKVYATKEDQPYLFDSNKNCAKMFNVEIVLKDKSTLQTIHDGQILSFGKYNIEVIATPGHTPGGVIFVLRDQKTVFSGDSLFNNGVGRSDLPGGNSAVLQNSLKTKILTLPSDFKVYPGHGPSTTIGYEKRNLE</sequence>
<accession>A0ABR2KF13</accession>
<reference evidence="6 7" key="1">
    <citation type="submission" date="2024-04" db="EMBL/GenBank/DDBJ databases">
        <title>Tritrichomonas musculus Genome.</title>
        <authorList>
            <person name="Alves-Ferreira E."/>
            <person name="Grigg M."/>
            <person name="Lorenzi H."/>
            <person name="Galac M."/>
        </authorList>
    </citation>
    <scope>NUCLEOTIDE SEQUENCE [LARGE SCALE GENOMIC DNA]</scope>
    <source>
        <strain evidence="6 7">EAF2021</strain>
    </source>
</reference>
<keyword evidence="3" id="KW-0378">Hydrolase</keyword>
<gene>
    <name evidence="6" type="ORF">M9Y10_034479</name>
</gene>
<dbReference type="PANTHER" id="PTHR46233:SF3">
    <property type="entry name" value="HYDROXYACYLGLUTATHIONE HYDROLASE GLOC"/>
    <property type="match status" value="1"/>
</dbReference>
<evidence type="ECO:0000313" key="7">
    <source>
        <dbReference type="Proteomes" id="UP001470230"/>
    </source>
</evidence>
<comment type="caution">
    <text evidence="6">The sequence shown here is derived from an EMBL/GenBank/DDBJ whole genome shotgun (WGS) entry which is preliminary data.</text>
</comment>
<dbReference type="InterPro" id="IPR036866">
    <property type="entry name" value="RibonucZ/Hydroxyglut_hydro"/>
</dbReference>
<evidence type="ECO:0000313" key="6">
    <source>
        <dbReference type="EMBL" id="KAK8889725.1"/>
    </source>
</evidence>
<evidence type="ECO:0000259" key="5">
    <source>
        <dbReference type="SMART" id="SM00849"/>
    </source>
</evidence>
<dbReference type="CDD" id="cd06262">
    <property type="entry name" value="metallo-hydrolase-like_MBL-fold"/>
    <property type="match status" value="1"/>
</dbReference>
<dbReference type="Pfam" id="PF00753">
    <property type="entry name" value="Lactamase_B"/>
    <property type="match status" value="1"/>
</dbReference>
<comment type="cofactor">
    <cofactor evidence="1">
        <name>Zn(2+)</name>
        <dbReference type="ChEBI" id="CHEBI:29105"/>
    </cofactor>
</comment>